<dbReference type="InterPro" id="IPR014746">
    <property type="entry name" value="Gln_synth/guanido_kin_cat_dom"/>
</dbReference>
<keyword evidence="7" id="KW-0460">Magnesium</keyword>
<organism evidence="12 13">
    <name type="scientific">Saccharothrix carnea</name>
    <dbReference type="NCBI Taxonomy" id="1280637"/>
    <lineage>
        <taxon>Bacteria</taxon>
        <taxon>Bacillati</taxon>
        <taxon>Actinomycetota</taxon>
        <taxon>Actinomycetes</taxon>
        <taxon>Pseudonocardiales</taxon>
        <taxon>Pseudonocardiaceae</taxon>
        <taxon>Saccharothrix</taxon>
    </lineage>
</organism>
<protein>
    <submittedName>
        <fullName evidence="12">Glutamine synthetase</fullName>
    </submittedName>
</protein>
<dbReference type="InterPro" id="IPR036651">
    <property type="entry name" value="Gln_synt_N_sf"/>
</dbReference>
<keyword evidence="13" id="KW-1185">Reference proteome</keyword>
<dbReference type="PROSITE" id="PS00181">
    <property type="entry name" value="GLNA_ATP"/>
    <property type="match status" value="1"/>
</dbReference>
<name>A0A2P8I7N2_SACCR</name>
<keyword evidence="6" id="KW-0067">ATP-binding</keyword>
<evidence type="ECO:0000256" key="7">
    <source>
        <dbReference type="ARBA" id="ARBA00022842"/>
    </source>
</evidence>
<dbReference type="SMART" id="SM01230">
    <property type="entry name" value="Gln-synt_C"/>
    <property type="match status" value="1"/>
</dbReference>
<feature type="domain" description="GS beta-grasp" evidence="10">
    <location>
        <begin position="15"/>
        <end position="102"/>
    </location>
</feature>
<dbReference type="EMBL" id="PYAX01000007">
    <property type="protein sequence ID" value="PSL54485.1"/>
    <property type="molecule type" value="Genomic_DNA"/>
</dbReference>
<evidence type="ECO:0000259" key="10">
    <source>
        <dbReference type="PROSITE" id="PS51986"/>
    </source>
</evidence>
<dbReference type="Pfam" id="PF00120">
    <property type="entry name" value="Gln-synt_C"/>
    <property type="match status" value="1"/>
</dbReference>
<dbReference type="FunFam" id="3.10.20.70:FF:000002">
    <property type="entry name" value="Glutamine synthetase I"/>
    <property type="match status" value="1"/>
</dbReference>
<evidence type="ECO:0000256" key="8">
    <source>
        <dbReference type="PROSITE-ProRule" id="PRU01330"/>
    </source>
</evidence>
<dbReference type="InterPro" id="IPR008147">
    <property type="entry name" value="Gln_synt_N"/>
</dbReference>
<feature type="domain" description="GS catalytic" evidence="11">
    <location>
        <begin position="109"/>
        <end position="447"/>
    </location>
</feature>
<dbReference type="RefSeq" id="WP_106617515.1">
    <property type="nucleotide sequence ID" value="NZ_PYAX01000007.1"/>
</dbReference>
<sequence length="447" mass="50028">MNRQQEFVLRTLEERDIRFVRLWFTDVLGFLKSVAIAPAELEGAFSEGIGFDGSAIEGFARVYESDMVAKPDPSTFQVLPWQTPDKSHYSARMFCDIAMPDGSPSWADPRHVLRRALAKASEAGFTCYVHPEMEFFLLKGLPDDGSEPVPADNGGFFDQTSHETATHFRRHAIEALEAMGISVEFSHHEGAPGQQEIDLRYADALTMADNVMTFRYVIKEVALTQGVRASFMPKPFTDQPGSGMHTHVSLFEGDRNAFYDAEDPYQLSDTGKMFVAGLLKHAREISGVTNQWVNSYKRLIVGGEAPTAVCWGHANRSALVRVPMYSPGKSSSRRVEIRSLDSACNPYLAYAVILAAGLKGIEKGYELPPPAEDDVWSLTDRERRAAGYDNLPQNLGEALTEMENSELLPEALGEHVYDFFLRNKRAEWDGYRRSVTPYELRNLLPVL</sequence>
<keyword evidence="3" id="KW-0436">Ligase</keyword>
<keyword evidence="4" id="KW-0479">Metal-binding</keyword>
<proteinExistence type="inferred from homology"/>
<comment type="similarity">
    <text evidence="2 8 9">Belongs to the glutamine synthetase family.</text>
</comment>
<evidence type="ECO:0000256" key="4">
    <source>
        <dbReference type="ARBA" id="ARBA00022723"/>
    </source>
</evidence>
<evidence type="ECO:0000256" key="9">
    <source>
        <dbReference type="RuleBase" id="RU000384"/>
    </source>
</evidence>
<dbReference type="SUPFAM" id="SSF54368">
    <property type="entry name" value="Glutamine synthetase, N-terminal domain"/>
    <property type="match status" value="1"/>
</dbReference>
<dbReference type="PANTHER" id="PTHR43785">
    <property type="entry name" value="GAMMA-GLUTAMYLPUTRESCINE SYNTHETASE"/>
    <property type="match status" value="1"/>
</dbReference>
<dbReference type="GO" id="GO:0004356">
    <property type="term" value="F:glutamine synthetase activity"/>
    <property type="evidence" value="ECO:0007669"/>
    <property type="project" value="InterPro"/>
</dbReference>
<evidence type="ECO:0000256" key="3">
    <source>
        <dbReference type="ARBA" id="ARBA00022598"/>
    </source>
</evidence>
<dbReference type="Proteomes" id="UP000241118">
    <property type="component" value="Unassembled WGS sequence"/>
</dbReference>
<evidence type="ECO:0000256" key="5">
    <source>
        <dbReference type="ARBA" id="ARBA00022741"/>
    </source>
</evidence>
<dbReference type="Pfam" id="PF03951">
    <property type="entry name" value="Gln-synt_N"/>
    <property type="match status" value="1"/>
</dbReference>
<dbReference type="PROSITE" id="PS51987">
    <property type="entry name" value="GS_CATALYTIC"/>
    <property type="match status" value="1"/>
</dbReference>
<gene>
    <name evidence="12" type="ORF">B0I31_107545</name>
</gene>
<evidence type="ECO:0000256" key="1">
    <source>
        <dbReference type="ARBA" id="ARBA00001946"/>
    </source>
</evidence>
<comment type="caution">
    <text evidence="12">The sequence shown here is derived from an EMBL/GenBank/DDBJ whole genome shotgun (WGS) entry which is preliminary data.</text>
</comment>
<dbReference type="GO" id="GO:0005524">
    <property type="term" value="F:ATP binding"/>
    <property type="evidence" value="ECO:0007669"/>
    <property type="project" value="UniProtKB-KW"/>
</dbReference>
<dbReference type="GO" id="GO:0046872">
    <property type="term" value="F:metal ion binding"/>
    <property type="evidence" value="ECO:0007669"/>
    <property type="project" value="UniProtKB-KW"/>
</dbReference>
<dbReference type="InterPro" id="IPR027303">
    <property type="entry name" value="Gln_synth_gly_rich_site"/>
</dbReference>
<evidence type="ECO:0000259" key="11">
    <source>
        <dbReference type="PROSITE" id="PS51987"/>
    </source>
</evidence>
<evidence type="ECO:0000313" key="13">
    <source>
        <dbReference type="Proteomes" id="UP000241118"/>
    </source>
</evidence>
<dbReference type="PANTHER" id="PTHR43785:SF11">
    <property type="entry name" value="GAMMA-GLUTAMYLPOLYAMINE SYNTHETASE GLNA2"/>
    <property type="match status" value="1"/>
</dbReference>
<dbReference type="GO" id="GO:0006542">
    <property type="term" value="P:glutamine biosynthetic process"/>
    <property type="evidence" value="ECO:0007669"/>
    <property type="project" value="InterPro"/>
</dbReference>
<dbReference type="Gene3D" id="3.10.20.70">
    <property type="entry name" value="Glutamine synthetase, N-terminal domain"/>
    <property type="match status" value="1"/>
</dbReference>
<dbReference type="Gene3D" id="3.30.590.10">
    <property type="entry name" value="Glutamine synthetase/guanido kinase, catalytic domain"/>
    <property type="match status" value="1"/>
</dbReference>
<dbReference type="InterPro" id="IPR008146">
    <property type="entry name" value="Gln_synth_cat_dom"/>
</dbReference>
<dbReference type="SUPFAM" id="SSF55931">
    <property type="entry name" value="Glutamine synthetase/guanido kinase"/>
    <property type="match status" value="1"/>
</dbReference>
<accession>A0A2P8I7N2</accession>
<comment type="cofactor">
    <cofactor evidence="1">
        <name>Mg(2+)</name>
        <dbReference type="ChEBI" id="CHEBI:18420"/>
    </cofactor>
</comment>
<evidence type="ECO:0000256" key="6">
    <source>
        <dbReference type="ARBA" id="ARBA00022840"/>
    </source>
</evidence>
<evidence type="ECO:0000313" key="12">
    <source>
        <dbReference type="EMBL" id="PSL54485.1"/>
    </source>
</evidence>
<dbReference type="OrthoDB" id="9807095at2"/>
<dbReference type="FunFam" id="3.30.590.10:FF:000003">
    <property type="entry name" value="Glutamine synthetase 2"/>
    <property type="match status" value="1"/>
</dbReference>
<dbReference type="AlphaFoldDB" id="A0A2P8I7N2"/>
<evidence type="ECO:0000256" key="2">
    <source>
        <dbReference type="ARBA" id="ARBA00009897"/>
    </source>
</evidence>
<reference evidence="12 13" key="1">
    <citation type="submission" date="2018-03" db="EMBL/GenBank/DDBJ databases">
        <title>Genomic Encyclopedia of Type Strains, Phase III (KMG-III): the genomes of soil and plant-associated and newly described type strains.</title>
        <authorList>
            <person name="Whitman W."/>
        </authorList>
    </citation>
    <scope>NUCLEOTIDE SEQUENCE [LARGE SCALE GENOMIC DNA]</scope>
    <source>
        <strain evidence="12 13">CGMCC 4.7097</strain>
    </source>
</reference>
<keyword evidence="5" id="KW-0547">Nucleotide-binding</keyword>
<dbReference type="PROSITE" id="PS51986">
    <property type="entry name" value="GS_BETA_GRASP"/>
    <property type="match status" value="1"/>
</dbReference>